<feature type="chain" id="PRO_5005865252" description="C1q domain-containing protein" evidence="1">
    <location>
        <begin position="21"/>
        <end position="256"/>
    </location>
</feature>
<dbReference type="RefSeq" id="WP_062701336.1">
    <property type="nucleotide sequence ID" value="NZ_LJOD01000012.1"/>
</dbReference>
<keyword evidence="1" id="KW-0732">Signal</keyword>
<dbReference type="OrthoDB" id="933310at2"/>
<comment type="caution">
    <text evidence="2">The sequence shown here is derived from an EMBL/GenBank/DDBJ whole genome shotgun (WGS) entry which is preliminary data.</text>
</comment>
<sequence length="256" mass="27846">MKFRLSFLFFITISALKAQVGIGTTSPDPGAVLDLVSADKGLLIPRVNLQGTTDISTIPVLPADEGLIVYNLNNAGTAPNHVLKDTFYIWADSAWQAFSEIPELQTEITNNNTTQHVFSGNSTGTLNYPNTNFSEWTVINFTTEYYDQNNIHSTGTFTIPETSLYSFSGNIQLAVTGGGGQIQGIRIMNMTDNTEIATSYMAGDRPSGGTATLQTPVHWMGQITAGTQIQIQFRIRGWAASDSLPYTGSLLINKHL</sequence>
<proteinExistence type="predicted"/>
<gene>
    <name evidence="2" type="ORF">AOB46_16395</name>
</gene>
<evidence type="ECO:0000313" key="2">
    <source>
        <dbReference type="EMBL" id="KPE50039.1"/>
    </source>
</evidence>
<reference evidence="2 3" key="1">
    <citation type="journal article" date="2015" name="Genom Data">
        <title>Draft genome sequence of a multidrug-resistant Chryseobacterium indologenes isolate from Malaysia.</title>
        <authorList>
            <person name="Yu C.Y."/>
            <person name="Ang G.Y."/>
            <person name="Cheng H.J."/>
            <person name="Cheong Y.M."/>
            <person name="Yin W.F."/>
            <person name="Chan K.G."/>
        </authorList>
    </citation>
    <scope>NUCLEOTIDE SEQUENCE [LARGE SCALE GENOMIC DNA]</scope>
    <source>
        <strain evidence="2 3">CI_885</strain>
    </source>
</reference>
<dbReference type="EMBL" id="LJOD01000012">
    <property type="protein sequence ID" value="KPE50039.1"/>
    <property type="molecule type" value="Genomic_DNA"/>
</dbReference>
<evidence type="ECO:0000256" key="1">
    <source>
        <dbReference type="SAM" id="SignalP"/>
    </source>
</evidence>
<dbReference type="Proteomes" id="UP000037953">
    <property type="component" value="Unassembled WGS sequence"/>
</dbReference>
<reference evidence="3" key="2">
    <citation type="submission" date="2015-09" db="EMBL/GenBank/DDBJ databases">
        <title>Draft genome sequence of a multidrug-resistant Chryseobacterium indologenes isolate from Malaysia.</title>
        <authorList>
            <person name="Yu C.Y."/>
            <person name="Ang G.Y."/>
            <person name="Chan K.-G."/>
        </authorList>
    </citation>
    <scope>NUCLEOTIDE SEQUENCE [LARGE SCALE GENOMIC DNA]</scope>
    <source>
        <strain evidence="3">CI_885</strain>
    </source>
</reference>
<evidence type="ECO:0000313" key="3">
    <source>
        <dbReference type="Proteomes" id="UP000037953"/>
    </source>
</evidence>
<accession>A0A0N0ZUF5</accession>
<dbReference type="InterPro" id="IPR008983">
    <property type="entry name" value="Tumour_necrosis_fac-like_dom"/>
</dbReference>
<feature type="signal peptide" evidence="1">
    <location>
        <begin position="1"/>
        <end position="20"/>
    </location>
</feature>
<organism evidence="2 3">
    <name type="scientific">Chryseobacterium indologenes</name>
    <name type="common">Flavobacterium indologenes</name>
    <dbReference type="NCBI Taxonomy" id="253"/>
    <lineage>
        <taxon>Bacteria</taxon>
        <taxon>Pseudomonadati</taxon>
        <taxon>Bacteroidota</taxon>
        <taxon>Flavobacteriia</taxon>
        <taxon>Flavobacteriales</taxon>
        <taxon>Weeksellaceae</taxon>
        <taxon>Chryseobacterium group</taxon>
        <taxon>Chryseobacterium</taxon>
    </lineage>
</organism>
<name>A0A0N0ZUF5_CHRID</name>
<protein>
    <recommendedName>
        <fullName evidence="4">C1q domain-containing protein</fullName>
    </recommendedName>
</protein>
<dbReference type="PATRIC" id="fig|253.9.peg.1220"/>
<evidence type="ECO:0008006" key="4">
    <source>
        <dbReference type="Google" id="ProtNLM"/>
    </source>
</evidence>
<dbReference type="Gene3D" id="2.60.120.40">
    <property type="match status" value="1"/>
</dbReference>
<dbReference type="AlphaFoldDB" id="A0A0N0ZUF5"/>